<protein>
    <submittedName>
        <fullName evidence="2">Peptidase A1 domain-containing protein</fullName>
    </submittedName>
</protein>
<name>A0A1I7WG82_HETBA</name>
<keyword evidence="1" id="KW-1185">Reference proteome</keyword>
<evidence type="ECO:0000313" key="1">
    <source>
        <dbReference type="Proteomes" id="UP000095283"/>
    </source>
</evidence>
<accession>A0A1I7WG82</accession>
<evidence type="ECO:0000313" key="2">
    <source>
        <dbReference type="WBParaSite" id="Hba_03999"/>
    </source>
</evidence>
<proteinExistence type="predicted"/>
<dbReference type="Proteomes" id="UP000095283">
    <property type="component" value="Unplaced"/>
</dbReference>
<dbReference type="AlphaFoldDB" id="A0A1I7WG82"/>
<sequence>MQFNILSTDFHLVQAADTSLLYANYSSRLKVTLGAKVAIPGIIPDWPARTRFAGDIRSPQLTSG</sequence>
<organism evidence="1 2">
    <name type="scientific">Heterorhabditis bacteriophora</name>
    <name type="common">Entomopathogenic nematode worm</name>
    <dbReference type="NCBI Taxonomy" id="37862"/>
    <lineage>
        <taxon>Eukaryota</taxon>
        <taxon>Metazoa</taxon>
        <taxon>Ecdysozoa</taxon>
        <taxon>Nematoda</taxon>
        <taxon>Chromadorea</taxon>
        <taxon>Rhabditida</taxon>
        <taxon>Rhabditina</taxon>
        <taxon>Rhabditomorpha</taxon>
        <taxon>Strongyloidea</taxon>
        <taxon>Heterorhabditidae</taxon>
        <taxon>Heterorhabditis</taxon>
    </lineage>
</organism>
<dbReference type="WBParaSite" id="Hba_03999">
    <property type="protein sequence ID" value="Hba_03999"/>
    <property type="gene ID" value="Hba_03999"/>
</dbReference>
<reference evidence="2" key="1">
    <citation type="submission" date="2016-11" db="UniProtKB">
        <authorList>
            <consortium name="WormBaseParasite"/>
        </authorList>
    </citation>
    <scope>IDENTIFICATION</scope>
</reference>